<gene>
    <name evidence="1" type="ORF">FOM92_00905</name>
</gene>
<accession>A0A553WKZ5</accession>
<dbReference type="OrthoDB" id="7432973at2"/>
<organism evidence="1 2">
    <name type="scientific">Sphingorhabdus contaminans</name>
    <dbReference type="NCBI Taxonomy" id="1343899"/>
    <lineage>
        <taxon>Bacteria</taxon>
        <taxon>Pseudomonadati</taxon>
        <taxon>Pseudomonadota</taxon>
        <taxon>Alphaproteobacteria</taxon>
        <taxon>Sphingomonadales</taxon>
        <taxon>Sphingomonadaceae</taxon>
        <taxon>Sphingorhabdus</taxon>
    </lineage>
</organism>
<sequence>MRKKDNPNWFSIGMDAWALAAESNMVIAMRIGALAFGGPSAVKEAERMVAEKVAANLSLGADLLTGKLGTSPEQIVSGSIAHYSRRVTANRRRLGW</sequence>
<evidence type="ECO:0000313" key="2">
    <source>
        <dbReference type="Proteomes" id="UP000320160"/>
    </source>
</evidence>
<comment type="caution">
    <text evidence="1">The sequence shown here is derived from an EMBL/GenBank/DDBJ whole genome shotgun (WGS) entry which is preliminary data.</text>
</comment>
<evidence type="ECO:0000313" key="1">
    <source>
        <dbReference type="EMBL" id="TSB05341.1"/>
    </source>
</evidence>
<name>A0A553WKZ5_9SPHN</name>
<dbReference type="EMBL" id="VKKU01000001">
    <property type="protein sequence ID" value="TSB05341.1"/>
    <property type="molecule type" value="Genomic_DNA"/>
</dbReference>
<keyword evidence="2" id="KW-1185">Reference proteome</keyword>
<protein>
    <recommendedName>
        <fullName evidence="3">Antifreeze protein</fullName>
    </recommendedName>
</protein>
<evidence type="ECO:0008006" key="3">
    <source>
        <dbReference type="Google" id="ProtNLM"/>
    </source>
</evidence>
<dbReference type="AlphaFoldDB" id="A0A553WKZ5"/>
<dbReference type="Proteomes" id="UP000320160">
    <property type="component" value="Unassembled WGS sequence"/>
</dbReference>
<reference evidence="1 2" key="1">
    <citation type="submission" date="2019-07" db="EMBL/GenBank/DDBJ databases">
        <authorList>
            <person name="Park M."/>
        </authorList>
    </citation>
    <scope>NUCLEOTIDE SEQUENCE [LARGE SCALE GENOMIC DNA]</scope>
    <source>
        <strain evidence="1 2">KCTC32445</strain>
    </source>
</reference>
<proteinExistence type="predicted"/>